<dbReference type="AlphaFoldDB" id="A0A285JEJ1"/>
<feature type="transmembrane region" description="Helical" evidence="1">
    <location>
        <begin position="12"/>
        <end position="38"/>
    </location>
</feature>
<gene>
    <name evidence="2" type="ORF">SAMN05421748_118139</name>
</gene>
<sequence length="39" mass="4124">MRIGNTEVRVLGGPLGCLGMILFSILASVLLTLLLNVIL</sequence>
<accession>A0A285JEJ1</accession>
<keyword evidence="1" id="KW-0812">Transmembrane</keyword>
<keyword evidence="1" id="KW-1133">Transmembrane helix</keyword>
<keyword evidence="1" id="KW-0472">Membrane</keyword>
<organism evidence="2 3">
    <name type="scientific">Paractinoplanes atraurantiacus</name>
    <dbReference type="NCBI Taxonomy" id="1036182"/>
    <lineage>
        <taxon>Bacteria</taxon>
        <taxon>Bacillati</taxon>
        <taxon>Actinomycetota</taxon>
        <taxon>Actinomycetes</taxon>
        <taxon>Micromonosporales</taxon>
        <taxon>Micromonosporaceae</taxon>
        <taxon>Paractinoplanes</taxon>
    </lineage>
</organism>
<dbReference type="EMBL" id="OBDY01000018">
    <property type="protein sequence ID" value="SNY57581.1"/>
    <property type="molecule type" value="Genomic_DNA"/>
</dbReference>
<name>A0A285JEJ1_9ACTN</name>
<protein>
    <submittedName>
        <fullName evidence="2">Uncharacterized protein</fullName>
    </submittedName>
</protein>
<reference evidence="2 3" key="1">
    <citation type="submission" date="2017-09" db="EMBL/GenBank/DDBJ databases">
        <authorList>
            <person name="Ehlers B."/>
            <person name="Leendertz F.H."/>
        </authorList>
    </citation>
    <scope>NUCLEOTIDE SEQUENCE [LARGE SCALE GENOMIC DNA]</scope>
    <source>
        <strain evidence="2 3">CGMCC 4.6857</strain>
    </source>
</reference>
<evidence type="ECO:0000313" key="3">
    <source>
        <dbReference type="Proteomes" id="UP000219612"/>
    </source>
</evidence>
<dbReference type="Proteomes" id="UP000219612">
    <property type="component" value="Unassembled WGS sequence"/>
</dbReference>
<evidence type="ECO:0000313" key="2">
    <source>
        <dbReference type="EMBL" id="SNY57581.1"/>
    </source>
</evidence>
<proteinExistence type="predicted"/>
<keyword evidence="3" id="KW-1185">Reference proteome</keyword>
<evidence type="ECO:0000256" key="1">
    <source>
        <dbReference type="SAM" id="Phobius"/>
    </source>
</evidence>